<feature type="region of interest" description="Disordered" evidence="1">
    <location>
        <begin position="137"/>
        <end position="156"/>
    </location>
</feature>
<feature type="compositionally biased region" description="Polar residues" evidence="1">
    <location>
        <begin position="145"/>
        <end position="154"/>
    </location>
</feature>
<feature type="non-terminal residue" evidence="2">
    <location>
        <position position="1"/>
    </location>
</feature>
<keyword evidence="3" id="KW-1185">Reference proteome</keyword>
<dbReference type="Proteomes" id="UP000266841">
    <property type="component" value="Unassembled WGS sequence"/>
</dbReference>
<evidence type="ECO:0000313" key="3">
    <source>
        <dbReference type="Proteomes" id="UP000266841"/>
    </source>
</evidence>
<protein>
    <submittedName>
        <fullName evidence="2">Uncharacterized protein</fullName>
    </submittedName>
</protein>
<sequence length="512" mass="56159">PEVSLLNNGTDEQEKLRNLERPSGRPTPNDDAEASLSAVCDAGDNHPEESIELDVNSLLGDEDVDLQIHESIPANIEEEFEFTETVLRMNNGGANVVDDVLGDDEVDGDFALGADKLAVNEPSSVGSASYDLDHQLNDAGGNLGNDASPSTTSARAEWDEFEKVREFEKLRSIDKLKELGVEHVKDSPNSTVIVPTHPESAFGVHPVNLFGHGVFSEPLPPAEKDKTADLHRPDATLWDGPKSSQEILNSSIDDSTESNSLSVDCSTLSSSKCTKSTGGRTKSTASPPFSANGVDWDKDPTCNGLSPVIEMLDYAFNGEDDETISDASSRSVDESDTSSFVRKTKPKRRRRRYSKNSRRRRRRSKSSRQKSAPQIDLVYSPILEAESNKASNELELIVERAPNRDYLVSFSPSTLEKELQTTEDVDLLNALLHDAPLTTISASAEESFSHDEWDDLPNLTTARSRPSPNTNVSKSGETAASSNATESLNKIDRLSRSFRRIRTGYKESYIKL</sequence>
<dbReference type="AlphaFoldDB" id="K0REV4"/>
<feature type="region of interest" description="Disordered" evidence="1">
    <location>
        <begin position="448"/>
        <end position="486"/>
    </location>
</feature>
<feature type="compositionally biased region" description="Polar residues" evidence="1">
    <location>
        <begin position="458"/>
        <end position="486"/>
    </location>
</feature>
<comment type="caution">
    <text evidence="2">The sequence shown here is derived from an EMBL/GenBank/DDBJ whole genome shotgun (WGS) entry which is preliminary data.</text>
</comment>
<evidence type="ECO:0000256" key="1">
    <source>
        <dbReference type="SAM" id="MobiDB-lite"/>
    </source>
</evidence>
<feature type="compositionally biased region" description="Polar residues" evidence="1">
    <location>
        <begin position="242"/>
        <end position="253"/>
    </location>
</feature>
<gene>
    <name evidence="2" type="ORF">THAOC_29052</name>
</gene>
<feature type="compositionally biased region" description="Basic residues" evidence="1">
    <location>
        <begin position="342"/>
        <end position="368"/>
    </location>
</feature>
<organism evidence="2 3">
    <name type="scientific">Thalassiosira oceanica</name>
    <name type="common">Marine diatom</name>
    <dbReference type="NCBI Taxonomy" id="159749"/>
    <lineage>
        <taxon>Eukaryota</taxon>
        <taxon>Sar</taxon>
        <taxon>Stramenopiles</taxon>
        <taxon>Ochrophyta</taxon>
        <taxon>Bacillariophyta</taxon>
        <taxon>Coscinodiscophyceae</taxon>
        <taxon>Thalassiosirophycidae</taxon>
        <taxon>Thalassiosirales</taxon>
        <taxon>Thalassiosiraceae</taxon>
        <taxon>Thalassiosira</taxon>
    </lineage>
</organism>
<name>K0REV4_THAOC</name>
<accession>K0REV4</accession>
<feature type="region of interest" description="Disordered" evidence="1">
    <location>
        <begin position="1"/>
        <end position="34"/>
    </location>
</feature>
<feature type="region of interest" description="Disordered" evidence="1">
    <location>
        <begin position="232"/>
        <end position="297"/>
    </location>
</feature>
<feature type="compositionally biased region" description="Low complexity" evidence="1">
    <location>
        <begin position="258"/>
        <end position="286"/>
    </location>
</feature>
<dbReference type="EMBL" id="AGNL01041084">
    <property type="protein sequence ID" value="EJK51750.1"/>
    <property type="molecule type" value="Genomic_DNA"/>
</dbReference>
<feature type="compositionally biased region" description="Basic and acidic residues" evidence="1">
    <location>
        <begin position="12"/>
        <end position="23"/>
    </location>
</feature>
<feature type="region of interest" description="Disordered" evidence="1">
    <location>
        <begin position="323"/>
        <end position="375"/>
    </location>
</feature>
<feature type="compositionally biased region" description="Polar residues" evidence="1">
    <location>
        <begin position="1"/>
        <end position="10"/>
    </location>
</feature>
<reference evidence="2 3" key="1">
    <citation type="journal article" date="2012" name="Genome Biol.">
        <title>Genome and low-iron response of an oceanic diatom adapted to chronic iron limitation.</title>
        <authorList>
            <person name="Lommer M."/>
            <person name="Specht M."/>
            <person name="Roy A.S."/>
            <person name="Kraemer L."/>
            <person name="Andreson R."/>
            <person name="Gutowska M.A."/>
            <person name="Wolf J."/>
            <person name="Bergner S.V."/>
            <person name="Schilhabel M.B."/>
            <person name="Klostermeier U.C."/>
            <person name="Beiko R.G."/>
            <person name="Rosenstiel P."/>
            <person name="Hippler M."/>
            <person name="Laroche J."/>
        </authorList>
    </citation>
    <scope>NUCLEOTIDE SEQUENCE [LARGE SCALE GENOMIC DNA]</scope>
    <source>
        <strain evidence="2 3">CCMP1005</strain>
    </source>
</reference>
<proteinExistence type="predicted"/>
<evidence type="ECO:0000313" key="2">
    <source>
        <dbReference type="EMBL" id="EJK51750.1"/>
    </source>
</evidence>